<protein>
    <recommendedName>
        <fullName evidence="10">Testin</fullName>
    </recommendedName>
</protein>
<dbReference type="FunFam" id="2.10.110.10:FF:000005">
    <property type="entry name" value="Testin isoform 1"/>
    <property type="match status" value="1"/>
</dbReference>
<dbReference type="EMBL" id="JARQZJ010000013">
    <property type="protein sequence ID" value="KAK9872856.1"/>
    <property type="molecule type" value="Genomic_DNA"/>
</dbReference>
<dbReference type="AlphaFoldDB" id="A0AAW1TXG9"/>
<evidence type="ECO:0008006" key="10">
    <source>
        <dbReference type="Google" id="ProtNLM"/>
    </source>
</evidence>
<dbReference type="Proteomes" id="UP001431783">
    <property type="component" value="Unassembled WGS sequence"/>
</dbReference>
<evidence type="ECO:0000313" key="9">
    <source>
        <dbReference type="Proteomes" id="UP001431783"/>
    </source>
</evidence>
<evidence type="ECO:0000256" key="1">
    <source>
        <dbReference type="ARBA" id="ARBA00022723"/>
    </source>
</evidence>
<feature type="domain" description="LIM zinc-binding" evidence="6">
    <location>
        <begin position="743"/>
        <end position="809"/>
    </location>
</feature>
<keyword evidence="2" id="KW-0677">Repeat</keyword>
<dbReference type="InterPro" id="IPR010442">
    <property type="entry name" value="PET_domain"/>
</dbReference>
<dbReference type="SUPFAM" id="SSF57716">
    <property type="entry name" value="Glucocorticoid receptor-like (DNA-binding domain)"/>
    <property type="match status" value="2"/>
</dbReference>
<dbReference type="PROSITE" id="PS00478">
    <property type="entry name" value="LIM_DOMAIN_1"/>
    <property type="match status" value="2"/>
</dbReference>
<dbReference type="SMART" id="SM00132">
    <property type="entry name" value="LIM"/>
    <property type="match status" value="3"/>
</dbReference>
<reference evidence="8 9" key="1">
    <citation type="submission" date="2023-03" db="EMBL/GenBank/DDBJ databases">
        <title>Genome insight into feeding habits of ladybird beetles.</title>
        <authorList>
            <person name="Li H.-S."/>
            <person name="Huang Y.-H."/>
            <person name="Pang H."/>
        </authorList>
    </citation>
    <scope>NUCLEOTIDE SEQUENCE [LARGE SCALE GENOMIC DNA]</scope>
    <source>
        <strain evidence="8">SYSU_2023b</strain>
        <tissue evidence="8">Whole body</tissue>
    </source>
</reference>
<evidence type="ECO:0000256" key="2">
    <source>
        <dbReference type="ARBA" id="ARBA00022737"/>
    </source>
</evidence>
<keyword evidence="3 5" id="KW-0862">Zinc</keyword>
<evidence type="ECO:0000259" key="7">
    <source>
        <dbReference type="PROSITE" id="PS51303"/>
    </source>
</evidence>
<keyword evidence="1 5" id="KW-0479">Metal-binding</keyword>
<dbReference type="InterPro" id="IPR001781">
    <property type="entry name" value="Znf_LIM"/>
</dbReference>
<dbReference type="InterPro" id="IPR047120">
    <property type="entry name" value="Pk/Esn/Tes"/>
</dbReference>
<dbReference type="PANTHER" id="PTHR24211">
    <property type="entry name" value="LIM DOMAIN-CONTAINING PROTEIN"/>
    <property type="match status" value="1"/>
</dbReference>
<dbReference type="CDD" id="cd09341">
    <property type="entry name" value="LIM2_Testin_like"/>
    <property type="match status" value="1"/>
</dbReference>
<evidence type="ECO:0000313" key="8">
    <source>
        <dbReference type="EMBL" id="KAK9872856.1"/>
    </source>
</evidence>
<dbReference type="Pfam" id="PF00412">
    <property type="entry name" value="LIM"/>
    <property type="match status" value="2"/>
</dbReference>
<dbReference type="Pfam" id="PF06297">
    <property type="entry name" value="PET"/>
    <property type="match status" value="1"/>
</dbReference>
<dbReference type="PROSITE" id="PS51303">
    <property type="entry name" value="PET"/>
    <property type="match status" value="1"/>
</dbReference>
<feature type="domain" description="PET" evidence="7">
    <location>
        <begin position="87"/>
        <end position="196"/>
    </location>
</feature>
<evidence type="ECO:0000256" key="3">
    <source>
        <dbReference type="ARBA" id="ARBA00022833"/>
    </source>
</evidence>
<evidence type="ECO:0000259" key="6">
    <source>
        <dbReference type="PROSITE" id="PS50023"/>
    </source>
</evidence>
<dbReference type="GO" id="GO:0008270">
    <property type="term" value="F:zinc ion binding"/>
    <property type="evidence" value="ECO:0007669"/>
    <property type="project" value="InterPro"/>
</dbReference>
<keyword evidence="9" id="KW-1185">Reference proteome</keyword>
<comment type="caution">
    <text evidence="8">The sequence shown here is derived from an EMBL/GenBank/DDBJ whole genome shotgun (WGS) entry which is preliminary data.</text>
</comment>
<accession>A0AAW1TXG9</accession>
<evidence type="ECO:0000256" key="4">
    <source>
        <dbReference type="ARBA" id="ARBA00023038"/>
    </source>
</evidence>
<organism evidence="8 9">
    <name type="scientific">Henosepilachna vigintioctopunctata</name>
    <dbReference type="NCBI Taxonomy" id="420089"/>
    <lineage>
        <taxon>Eukaryota</taxon>
        <taxon>Metazoa</taxon>
        <taxon>Ecdysozoa</taxon>
        <taxon>Arthropoda</taxon>
        <taxon>Hexapoda</taxon>
        <taxon>Insecta</taxon>
        <taxon>Pterygota</taxon>
        <taxon>Neoptera</taxon>
        <taxon>Endopterygota</taxon>
        <taxon>Coleoptera</taxon>
        <taxon>Polyphaga</taxon>
        <taxon>Cucujiformia</taxon>
        <taxon>Coccinelloidea</taxon>
        <taxon>Coccinellidae</taxon>
        <taxon>Epilachninae</taxon>
        <taxon>Epilachnini</taxon>
        <taxon>Henosepilachna</taxon>
    </lineage>
</organism>
<proteinExistence type="predicted"/>
<evidence type="ECO:0000256" key="5">
    <source>
        <dbReference type="PROSITE-ProRule" id="PRU00125"/>
    </source>
</evidence>
<dbReference type="Gene3D" id="2.10.110.10">
    <property type="entry name" value="Cysteine Rich Protein"/>
    <property type="match status" value="3"/>
</dbReference>
<dbReference type="PROSITE" id="PS50023">
    <property type="entry name" value="LIM_DOMAIN_2"/>
    <property type="match status" value="2"/>
</dbReference>
<dbReference type="PANTHER" id="PTHR24211:SF22">
    <property type="entry name" value="TESTIN"/>
    <property type="match status" value="1"/>
</dbReference>
<name>A0AAW1TXG9_9CUCU</name>
<keyword evidence="4 5" id="KW-0440">LIM domain</keyword>
<feature type="domain" description="LIM zinc-binding" evidence="6">
    <location>
        <begin position="810"/>
        <end position="870"/>
    </location>
</feature>
<gene>
    <name evidence="8" type="ORF">WA026_019645</name>
</gene>
<sequence>MGSEIEIPETPNWLKELEAKRERRLRTKLGHELGAGAPCLTCEGKCPGLDLHFWRKICKNCKCSKENHEVQDDDIYGWAQHELLGTKVNKLKKKIVLPGRKEEVELEWAPNGQKETIDKYLKSVPTELLPIKGSQAAQDRKQLLKKQIPIHDIDPTLCHELTDEELKKMQEYVDHIKQSSVGVGHLIQINFDSSSAHVLDKKDTVFLINNVPKSLINSENVVLQESNKAVSLKNLTNALSSLNMKNTPKFEVQEPNMIISPEIDDQNPLFTDIRNIQYNINGSLNRPNTNNLVYSPITYSNPSEDIQDPKEVTLRNICYPEKCYEDIPVPFIPSEDQNMKQCDNEENRNWQYNSPNMYGNANIKNFVPSAFVPIRHVKDTPSEISGAYNSDNIPKDLPYPSQFINEHLKSKQSLSNYKPEFLNMKNNQLQSQSFFKPINDLNYPTGRNENQSQYCHHMPPMKDNKTQQTTDKIQQSSPLPHFKAAKNNLNEDRQKSFTLKNIKDLAYSTYQYSPEEIQEGDHNLIMDNHSNIPKREELPVFKPSNSPISDINLTPHSFLTREQKENPNTQAGGLLSDISQGYDKSLIHEMCPENSNCQEVLPEDSFGLNRLPQYSFPQSTDPDNMIAHRPSWKQSGFSSHTYEGDMPSPRSTLEKDHLSMEPFSRDKLLDSTTTKHSSLPVYSPGRKNLQEEYLQPAVIPIGSIRDMEYNNPEIRIALSKDNDLFEGSVPSKFMPNFCISNLPRCHYCKEELKQDELAIAIPERSDAIFHTDCFKCQGCNQILADMFYFFDKDTDNVYCGRDYAKIRGIPRCRACDELIFVKEYCLAENSTFHVKHFCCFECDKPLAGQNYVMENDQPLCVPCYEVTKANKCYACKDVIHPDQQGLQLKDGVHFHANENCFACKMCKKPLFGAKLLFRNDCLYCSHDCYSLGV</sequence>